<keyword evidence="3" id="KW-1185">Reference proteome</keyword>
<evidence type="ECO:0000256" key="1">
    <source>
        <dbReference type="SAM" id="MobiDB-lite"/>
    </source>
</evidence>
<feature type="region of interest" description="Disordered" evidence="1">
    <location>
        <begin position="1"/>
        <end position="22"/>
    </location>
</feature>
<sequence>MRPAGYTHAENPAEWHGQDVGNPARGIQELGLREDDMGMLRGYGHEARIKFIKPQVPRNSDSDLVCRYMQDTYTLCNKDIIRKANAAIGERAGNSGRKSKVVRDACNDERKGLNCGWRRSNGWLCGRVLIASGFRVGDCVQLEHWITVRSIHISVSLRSWWCKLSQLSNRAVSTASLAASGTLFVRGDISGGVLGGNNAVAAAALAAALAAAGTLVVGGNVGSGSLGGGGEGDDGEGVHLDWVVGWEVGRDGSLGGNV</sequence>
<evidence type="ECO:0000313" key="3">
    <source>
        <dbReference type="Proteomes" id="UP000521943"/>
    </source>
</evidence>
<reference evidence="2 3" key="1">
    <citation type="submission" date="2020-07" db="EMBL/GenBank/DDBJ databases">
        <title>Comparative genomics of pyrophilous fungi reveals a link between fire events and developmental genes.</title>
        <authorList>
            <consortium name="DOE Joint Genome Institute"/>
            <person name="Steindorff A.S."/>
            <person name="Carver A."/>
            <person name="Calhoun S."/>
            <person name="Stillman K."/>
            <person name="Liu H."/>
            <person name="Lipzen A."/>
            <person name="Pangilinan J."/>
            <person name="Labutti K."/>
            <person name="Bruns T.D."/>
            <person name="Grigoriev I.V."/>
        </authorList>
    </citation>
    <scope>NUCLEOTIDE SEQUENCE [LARGE SCALE GENOMIC DNA]</scope>
    <source>
        <strain evidence="2 3">CBS 144469</strain>
    </source>
</reference>
<dbReference type="AlphaFoldDB" id="A0A8H6ME49"/>
<protein>
    <submittedName>
        <fullName evidence="2">Uncharacterized protein</fullName>
    </submittedName>
</protein>
<comment type="caution">
    <text evidence="2">The sequence shown here is derived from an EMBL/GenBank/DDBJ whole genome shotgun (WGS) entry which is preliminary data.</text>
</comment>
<dbReference type="Proteomes" id="UP000521943">
    <property type="component" value="Unassembled WGS sequence"/>
</dbReference>
<proteinExistence type="predicted"/>
<accession>A0A8H6ME49</accession>
<evidence type="ECO:0000313" key="2">
    <source>
        <dbReference type="EMBL" id="KAF6762484.1"/>
    </source>
</evidence>
<name>A0A8H6ME49_9AGAR</name>
<gene>
    <name evidence="2" type="ORF">DFP72DRAFT_841624</name>
</gene>
<organism evidence="2 3">
    <name type="scientific">Ephemerocybe angulata</name>
    <dbReference type="NCBI Taxonomy" id="980116"/>
    <lineage>
        <taxon>Eukaryota</taxon>
        <taxon>Fungi</taxon>
        <taxon>Dikarya</taxon>
        <taxon>Basidiomycota</taxon>
        <taxon>Agaricomycotina</taxon>
        <taxon>Agaricomycetes</taxon>
        <taxon>Agaricomycetidae</taxon>
        <taxon>Agaricales</taxon>
        <taxon>Agaricineae</taxon>
        <taxon>Psathyrellaceae</taxon>
        <taxon>Ephemerocybe</taxon>
    </lineage>
</organism>
<dbReference type="EMBL" id="JACGCI010000007">
    <property type="protein sequence ID" value="KAF6762484.1"/>
    <property type="molecule type" value="Genomic_DNA"/>
</dbReference>